<evidence type="ECO:0000256" key="4">
    <source>
        <dbReference type="ARBA" id="ARBA00022741"/>
    </source>
</evidence>
<sequence length="550" mass="62667">MLKHLSIRNYALIDHLNLDLPNGMITITGETGAGKSIMLGALKLVLGERVDLKSLKNSDEKCIIEADFLIKKNNFLSFFIEHDLEFDENTIIRREILPSGKSRAFINDSPVTLDILQKLTSRLLDIHSQFETAQLLNEKFQLDLLDHFSSLQEDKNEYEKIFTQYHLENRKLQELKDKLLTGSKDQEYSKYLLEELEKAELDELQFDELQSNFNLMKNSEFLAQILSESKQIIDNEDVGLLQQIQVIISRMDKASQVSIDVEKLLGRINGIKAELQDISFESENLLEKLEFDPIKFEEYNQKINLIHSLLYKHKVSDIKELITVRDDLAKNHLDLEQIESLIFESEKKIEECTEILSKRAKILSSKRLENAPVLEKNILKILSNLGMDKSQIEIKVDSLKDFTPSGTDKVSILFSANVGMPIQPIVKAISGGERSRVMLAIKKIMAENVELPTLILDEIDTGVSGRIANEMGKLMRDMSKSMQIVTITHLPQVAAKGKIQLKVEKQENKGKTTTGVRKLSEEERIEEIAQLISGSDVTESARQQAIELFK</sequence>
<keyword evidence="12" id="KW-1185">Reference proteome</keyword>
<dbReference type="PIRSF" id="PIRSF003128">
    <property type="entry name" value="RecN"/>
    <property type="match status" value="1"/>
</dbReference>
<reference evidence="11 12" key="1">
    <citation type="submission" date="2019-02" db="EMBL/GenBank/DDBJ databases">
        <title>Apibacter muscae sp. nov.: a novel member of the house fly microbiota.</title>
        <authorList>
            <person name="Park R."/>
        </authorList>
    </citation>
    <scope>NUCLEOTIDE SEQUENCE [LARGE SCALE GENOMIC DNA]</scope>
    <source>
        <strain evidence="11 12">AL1</strain>
    </source>
</reference>
<proteinExistence type="inferred from homology"/>
<gene>
    <name evidence="11" type="primary">recN</name>
    <name evidence="11" type="ORF">ETU09_10680</name>
</gene>
<dbReference type="Gene3D" id="3.40.50.300">
    <property type="entry name" value="P-loop containing nucleotide triphosphate hydrolases"/>
    <property type="match status" value="2"/>
</dbReference>
<evidence type="ECO:0000256" key="8">
    <source>
        <dbReference type="ARBA" id="ARBA00033408"/>
    </source>
</evidence>
<evidence type="ECO:0000256" key="2">
    <source>
        <dbReference type="ARBA" id="ARBA00009441"/>
    </source>
</evidence>
<evidence type="ECO:0000256" key="1">
    <source>
        <dbReference type="ARBA" id="ARBA00003618"/>
    </source>
</evidence>
<keyword evidence="4" id="KW-0547">Nucleotide-binding</keyword>
<comment type="function">
    <text evidence="1 9">May be involved in recombinational repair of damaged DNA.</text>
</comment>
<dbReference type="GO" id="GO:0006310">
    <property type="term" value="P:DNA recombination"/>
    <property type="evidence" value="ECO:0007669"/>
    <property type="project" value="InterPro"/>
</dbReference>
<name>A0A563D7T5_9FLAO</name>
<evidence type="ECO:0000259" key="10">
    <source>
        <dbReference type="Pfam" id="PF02463"/>
    </source>
</evidence>
<dbReference type="Pfam" id="PF02463">
    <property type="entry name" value="SMC_N"/>
    <property type="match status" value="1"/>
</dbReference>
<dbReference type="GO" id="GO:0006281">
    <property type="term" value="P:DNA repair"/>
    <property type="evidence" value="ECO:0007669"/>
    <property type="project" value="UniProtKB-KW"/>
</dbReference>
<keyword evidence="7 9" id="KW-0234">DNA repair</keyword>
<evidence type="ECO:0000256" key="5">
    <source>
        <dbReference type="ARBA" id="ARBA00022763"/>
    </source>
</evidence>
<dbReference type="GO" id="GO:0043590">
    <property type="term" value="C:bacterial nucleoid"/>
    <property type="evidence" value="ECO:0007669"/>
    <property type="project" value="TreeGrafter"/>
</dbReference>
<comment type="similarity">
    <text evidence="2 9">Belongs to the RecN family.</text>
</comment>
<comment type="caution">
    <text evidence="11">The sequence shown here is derived from an EMBL/GenBank/DDBJ whole genome shotgun (WGS) entry which is preliminary data.</text>
</comment>
<dbReference type="Proteomes" id="UP000319499">
    <property type="component" value="Unassembled WGS sequence"/>
</dbReference>
<feature type="domain" description="RecF/RecN/SMC N-terminal" evidence="10">
    <location>
        <begin position="2"/>
        <end position="509"/>
    </location>
</feature>
<dbReference type="GO" id="GO:0005524">
    <property type="term" value="F:ATP binding"/>
    <property type="evidence" value="ECO:0007669"/>
    <property type="project" value="UniProtKB-KW"/>
</dbReference>
<accession>A0A563D7T5</accession>
<keyword evidence="5 9" id="KW-0227">DNA damage</keyword>
<dbReference type="SUPFAM" id="SSF52540">
    <property type="entry name" value="P-loop containing nucleoside triphosphate hydrolases"/>
    <property type="match status" value="1"/>
</dbReference>
<dbReference type="PANTHER" id="PTHR11059:SF0">
    <property type="entry name" value="DNA REPAIR PROTEIN RECN"/>
    <property type="match status" value="1"/>
</dbReference>
<dbReference type="AlphaFoldDB" id="A0A563D7T5"/>
<dbReference type="CDD" id="cd03241">
    <property type="entry name" value="ABC_RecN"/>
    <property type="match status" value="2"/>
</dbReference>
<protein>
    <recommendedName>
        <fullName evidence="3 9">DNA repair protein RecN</fullName>
    </recommendedName>
    <alternativeName>
        <fullName evidence="8 9">Recombination protein N</fullName>
    </alternativeName>
</protein>
<dbReference type="InterPro" id="IPR003395">
    <property type="entry name" value="RecF/RecN/SMC_N"/>
</dbReference>
<dbReference type="PANTHER" id="PTHR11059">
    <property type="entry name" value="DNA REPAIR PROTEIN RECN"/>
    <property type="match status" value="1"/>
</dbReference>
<keyword evidence="6" id="KW-0067">ATP-binding</keyword>
<dbReference type="GO" id="GO:0009432">
    <property type="term" value="P:SOS response"/>
    <property type="evidence" value="ECO:0007669"/>
    <property type="project" value="TreeGrafter"/>
</dbReference>
<dbReference type="InterPro" id="IPR004604">
    <property type="entry name" value="DNA_recomb/repair_RecN"/>
</dbReference>
<dbReference type="RefSeq" id="WP_146293542.1">
    <property type="nucleotide sequence ID" value="NZ_SELH01000026.1"/>
</dbReference>
<evidence type="ECO:0000256" key="6">
    <source>
        <dbReference type="ARBA" id="ARBA00022840"/>
    </source>
</evidence>
<evidence type="ECO:0000313" key="11">
    <source>
        <dbReference type="EMBL" id="TWP26157.1"/>
    </source>
</evidence>
<evidence type="ECO:0000313" key="12">
    <source>
        <dbReference type="Proteomes" id="UP000319499"/>
    </source>
</evidence>
<dbReference type="InterPro" id="IPR027417">
    <property type="entry name" value="P-loop_NTPase"/>
</dbReference>
<dbReference type="OrthoDB" id="9806954at2"/>
<evidence type="ECO:0000256" key="3">
    <source>
        <dbReference type="ARBA" id="ARBA00021315"/>
    </source>
</evidence>
<evidence type="ECO:0000256" key="9">
    <source>
        <dbReference type="PIRNR" id="PIRNR003128"/>
    </source>
</evidence>
<organism evidence="11 12">
    <name type="scientific">Apibacter muscae</name>
    <dbReference type="NCBI Taxonomy" id="2509004"/>
    <lineage>
        <taxon>Bacteria</taxon>
        <taxon>Pseudomonadati</taxon>
        <taxon>Bacteroidota</taxon>
        <taxon>Flavobacteriia</taxon>
        <taxon>Flavobacteriales</taxon>
        <taxon>Weeksellaceae</taxon>
        <taxon>Apibacter</taxon>
    </lineage>
</organism>
<dbReference type="EMBL" id="SELH01000026">
    <property type="protein sequence ID" value="TWP26157.1"/>
    <property type="molecule type" value="Genomic_DNA"/>
</dbReference>
<evidence type="ECO:0000256" key="7">
    <source>
        <dbReference type="ARBA" id="ARBA00023204"/>
    </source>
</evidence>
<dbReference type="NCBIfam" id="TIGR00634">
    <property type="entry name" value="recN"/>
    <property type="match status" value="1"/>
</dbReference>